<dbReference type="InterPro" id="IPR036396">
    <property type="entry name" value="Cyt_P450_sf"/>
</dbReference>
<dbReference type="InterPro" id="IPR001128">
    <property type="entry name" value="Cyt_P450"/>
</dbReference>
<dbReference type="Gene3D" id="1.10.630.10">
    <property type="entry name" value="Cytochrome P450"/>
    <property type="match status" value="1"/>
</dbReference>
<evidence type="ECO:0000313" key="10">
    <source>
        <dbReference type="EMBL" id="KAF6820438.1"/>
    </source>
</evidence>
<keyword evidence="4 8" id="KW-0479">Metal-binding</keyword>
<comment type="similarity">
    <text evidence="2">Belongs to the cytochrome P450 family.</text>
</comment>
<evidence type="ECO:0000256" key="4">
    <source>
        <dbReference type="ARBA" id="ARBA00022723"/>
    </source>
</evidence>
<keyword evidence="9" id="KW-0472">Membrane</keyword>
<sequence>MTFGGIWSSSSQHLRRPGFEWIGSSITTVAPLTLVLLIAALVAVLYRRRRRILERDFPVVNKLPAEYYRDAEGLVSKGFEEHGGRPFRVDSGLAKWIILPGEVADEIRNHEDLGSTKKSQEVFSWLHPQAALPGFEPFAIFSSQLMHDITNETTFAMRDVLTDETVTRIIARVTSLIFVGPELCCDPTWLDVTASYFAKSNAAGKELRHWPPFLRPLVNMVAPRNRELRTLVATARQTIDRVLQSREAAKRLASGAATVVPQYHDVLTWSEELAVKKGMVFDPAVLQLSLYFTSMHTSGDMITQALLDLCCYPELVGPLREEMRNVLGPGCWSKSKTMNDLKLLDSVLKESQRMKPVSIISMGRTTKRDVFLKDGTVLPKGNIIATSCRLMWDPMRYKDPMTFDGYRFLRQRESDDPSKKHTATLVATSPDHLGFGHGQYACPGRFFGVNEVKIILCHLLSNYDLKLAENSPTQPVRWGFEMLANPQAKILVRRRKEQIVEF</sequence>
<evidence type="ECO:0000256" key="9">
    <source>
        <dbReference type="SAM" id="Phobius"/>
    </source>
</evidence>
<keyword evidence="7" id="KW-0503">Monooxygenase</keyword>
<evidence type="ECO:0000256" key="8">
    <source>
        <dbReference type="PIRSR" id="PIRSR602403-1"/>
    </source>
</evidence>
<gene>
    <name evidence="10" type="ORF">CSOJ01_00694</name>
</gene>
<comment type="caution">
    <text evidence="10">The sequence shown here is derived from an EMBL/GenBank/DDBJ whole genome shotgun (WGS) entry which is preliminary data.</text>
</comment>
<evidence type="ECO:0000256" key="3">
    <source>
        <dbReference type="ARBA" id="ARBA00022617"/>
    </source>
</evidence>
<reference evidence="10 11" key="1">
    <citation type="journal article" date="2020" name="Phytopathology">
        <title>Genome Sequence Resources of Colletotrichum truncatum, C. plurivorum, C. musicola, and C. sojae: Four Species Pathogenic to Soybean (Glycine max).</title>
        <authorList>
            <person name="Rogerio F."/>
            <person name="Boufleur T.R."/>
            <person name="Ciampi-Guillardi M."/>
            <person name="Sukno S.A."/>
            <person name="Thon M.R."/>
            <person name="Massola Junior N.S."/>
            <person name="Baroncelli R."/>
        </authorList>
    </citation>
    <scope>NUCLEOTIDE SEQUENCE [LARGE SCALE GENOMIC DNA]</scope>
    <source>
        <strain evidence="10 11">LFN0009</strain>
    </source>
</reference>
<dbReference type="InterPro" id="IPR002403">
    <property type="entry name" value="Cyt_P450_E_grp-IV"/>
</dbReference>
<dbReference type="CDD" id="cd11041">
    <property type="entry name" value="CYP503A1-like"/>
    <property type="match status" value="1"/>
</dbReference>
<dbReference type="GO" id="GO:0020037">
    <property type="term" value="F:heme binding"/>
    <property type="evidence" value="ECO:0007669"/>
    <property type="project" value="InterPro"/>
</dbReference>
<dbReference type="SUPFAM" id="SSF48264">
    <property type="entry name" value="Cytochrome P450"/>
    <property type="match status" value="1"/>
</dbReference>
<feature type="transmembrane region" description="Helical" evidence="9">
    <location>
        <begin position="21"/>
        <end position="46"/>
    </location>
</feature>
<comment type="cofactor">
    <cofactor evidence="1 8">
        <name>heme</name>
        <dbReference type="ChEBI" id="CHEBI:30413"/>
    </cofactor>
</comment>
<dbReference type="Proteomes" id="UP000652219">
    <property type="component" value="Unassembled WGS sequence"/>
</dbReference>
<dbReference type="GO" id="GO:0004497">
    <property type="term" value="F:monooxygenase activity"/>
    <property type="evidence" value="ECO:0007669"/>
    <property type="project" value="UniProtKB-KW"/>
</dbReference>
<keyword evidence="9" id="KW-1133">Transmembrane helix</keyword>
<evidence type="ECO:0000256" key="7">
    <source>
        <dbReference type="ARBA" id="ARBA00023033"/>
    </source>
</evidence>
<dbReference type="PRINTS" id="PR00465">
    <property type="entry name" value="EP450IV"/>
</dbReference>
<keyword evidence="9" id="KW-0812">Transmembrane</keyword>
<keyword evidence="11" id="KW-1185">Reference proteome</keyword>
<evidence type="ECO:0000256" key="1">
    <source>
        <dbReference type="ARBA" id="ARBA00001971"/>
    </source>
</evidence>
<dbReference type="PANTHER" id="PTHR46206:SF2">
    <property type="entry name" value="CYTOCHROME P450 MONOOXYGENASE AUSG-RELATED"/>
    <property type="match status" value="1"/>
</dbReference>
<dbReference type="PANTHER" id="PTHR46206">
    <property type="entry name" value="CYTOCHROME P450"/>
    <property type="match status" value="1"/>
</dbReference>
<protein>
    <submittedName>
        <fullName evidence="10">Cytochrome P450</fullName>
    </submittedName>
</protein>
<dbReference type="Pfam" id="PF00067">
    <property type="entry name" value="p450"/>
    <property type="match status" value="1"/>
</dbReference>
<accession>A0A8H6JWU3</accession>
<evidence type="ECO:0000256" key="6">
    <source>
        <dbReference type="ARBA" id="ARBA00023004"/>
    </source>
</evidence>
<evidence type="ECO:0000256" key="2">
    <source>
        <dbReference type="ARBA" id="ARBA00010617"/>
    </source>
</evidence>
<evidence type="ECO:0000313" key="11">
    <source>
        <dbReference type="Proteomes" id="UP000652219"/>
    </source>
</evidence>
<keyword evidence="3 8" id="KW-0349">Heme</keyword>
<evidence type="ECO:0000256" key="5">
    <source>
        <dbReference type="ARBA" id="ARBA00023002"/>
    </source>
</evidence>
<proteinExistence type="inferred from homology"/>
<dbReference type="GO" id="GO:0005506">
    <property type="term" value="F:iron ion binding"/>
    <property type="evidence" value="ECO:0007669"/>
    <property type="project" value="InterPro"/>
</dbReference>
<organism evidence="10 11">
    <name type="scientific">Colletotrichum sojae</name>
    <dbReference type="NCBI Taxonomy" id="2175907"/>
    <lineage>
        <taxon>Eukaryota</taxon>
        <taxon>Fungi</taxon>
        <taxon>Dikarya</taxon>
        <taxon>Ascomycota</taxon>
        <taxon>Pezizomycotina</taxon>
        <taxon>Sordariomycetes</taxon>
        <taxon>Hypocreomycetidae</taxon>
        <taxon>Glomerellales</taxon>
        <taxon>Glomerellaceae</taxon>
        <taxon>Colletotrichum</taxon>
        <taxon>Colletotrichum orchidearum species complex</taxon>
    </lineage>
</organism>
<dbReference type="AlphaFoldDB" id="A0A8H6JWU3"/>
<dbReference type="GO" id="GO:0016705">
    <property type="term" value="F:oxidoreductase activity, acting on paired donors, with incorporation or reduction of molecular oxygen"/>
    <property type="evidence" value="ECO:0007669"/>
    <property type="project" value="InterPro"/>
</dbReference>
<dbReference type="EMBL" id="WIGN01000005">
    <property type="protein sequence ID" value="KAF6820438.1"/>
    <property type="molecule type" value="Genomic_DNA"/>
</dbReference>
<keyword evidence="6 8" id="KW-0408">Iron</keyword>
<name>A0A8H6JWU3_9PEZI</name>
<feature type="binding site" description="axial binding residue" evidence="8">
    <location>
        <position position="442"/>
    </location>
    <ligand>
        <name>heme</name>
        <dbReference type="ChEBI" id="CHEBI:30413"/>
    </ligand>
    <ligandPart>
        <name>Fe</name>
        <dbReference type="ChEBI" id="CHEBI:18248"/>
    </ligandPart>
</feature>
<keyword evidence="5" id="KW-0560">Oxidoreductase</keyword>